<proteinExistence type="predicted"/>
<evidence type="ECO:0000313" key="2">
    <source>
        <dbReference type="Proteomes" id="UP000750711"/>
    </source>
</evidence>
<dbReference type="PANTHER" id="PTHR43591">
    <property type="entry name" value="METHYLTRANSFERASE"/>
    <property type="match status" value="1"/>
</dbReference>
<dbReference type="Pfam" id="PF13489">
    <property type="entry name" value="Methyltransf_23"/>
    <property type="match status" value="1"/>
</dbReference>
<evidence type="ECO:0000313" key="1">
    <source>
        <dbReference type="EMBL" id="KAH0563070.1"/>
    </source>
</evidence>
<dbReference type="Proteomes" id="UP000750711">
    <property type="component" value="Unassembled WGS sequence"/>
</dbReference>
<keyword evidence="2" id="KW-1185">Reference proteome</keyword>
<dbReference type="AlphaFoldDB" id="A0A9P8LFD1"/>
<dbReference type="Gene3D" id="3.40.50.150">
    <property type="entry name" value="Vaccinia Virus protein VP39"/>
    <property type="match status" value="1"/>
</dbReference>
<dbReference type="InterPro" id="IPR029063">
    <property type="entry name" value="SAM-dependent_MTases_sf"/>
</dbReference>
<evidence type="ECO:0008006" key="3">
    <source>
        <dbReference type="Google" id="ProtNLM"/>
    </source>
</evidence>
<organism evidence="1 2">
    <name type="scientific">Trichoglossum hirsutum</name>
    <dbReference type="NCBI Taxonomy" id="265104"/>
    <lineage>
        <taxon>Eukaryota</taxon>
        <taxon>Fungi</taxon>
        <taxon>Dikarya</taxon>
        <taxon>Ascomycota</taxon>
        <taxon>Pezizomycotina</taxon>
        <taxon>Geoglossomycetes</taxon>
        <taxon>Geoglossales</taxon>
        <taxon>Geoglossaceae</taxon>
        <taxon>Trichoglossum</taxon>
    </lineage>
</organism>
<reference evidence="1" key="1">
    <citation type="submission" date="2021-03" db="EMBL/GenBank/DDBJ databases">
        <title>Comparative genomics and phylogenomic investigation of the class Geoglossomycetes provide insights into ecological specialization and systematics.</title>
        <authorList>
            <person name="Melie T."/>
            <person name="Pirro S."/>
            <person name="Miller A.N."/>
            <person name="Quandt A."/>
        </authorList>
    </citation>
    <scope>NUCLEOTIDE SEQUENCE</scope>
    <source>
        <strain evidence="1">CAQ_001_2017</strain>
    </source>
</reference>
<sequence length="244" mass="27866">MRILFDNKPFFVPLTEPTHILDVGTGTGIWAIDVGDKYPEAQVIGTDLSPIQSRWVPPNVKFEVDDLDETWTYPLDHFDLIHSRLMNGIAINNWKRFYEQCFKHLKPGGYVECQEFDCIAKSDDNSVSPDSPLTKYCEKLGEGYSKAGILLRIDFPAMKAAMQEVGFVDISARELKLPIGPWPRDQKLREAGEASLVAMLDGLYGLSVACFTRFLGWEVSELNVFLEDVKKEWRRKAVHSYWPM</sequence>
<dbReference type="CDD" id="cd02440">
    <property type="entry name" value="AdoMet_MTases"/>
    <property type="match status" value="1"/>
</dbReference>
<dbReference type="PANTHER" id="PTHR43591:SF10">
    <property type="entry name" value="ABC TRANSMEMBRANE TYPE-1 DOMAIN-CONTAINING PROTEIN-RELATED"/>
    <property type="match status" value="1"/>
</dbReference>
<name>A0A9P8LFD1_9PEZI</name>
<gene>
    <name evidence="1" type="ORF">GP486_002364</name>
</gene>
<comment type="caution">
    <text evidence="1">The sequence shown here is derived from an EMBL/GenBank/DDBJ whole genome shotgun (WGS) entry which is preliminary data.</text>
</comment>
<dbReference type="SUPFAM" id="SSF53335">
    <property type="entry name" value="S-adenosyl-L-methionine-dependent methyltransferases"/>
    <property type="match status" value="1"/>
</dbReference>
<protein>
    <recommendedName>
        <fullName evidence="3">S-adenosyl-L-methionine-dependent methyltransferase</fullName>
    </recommendedName>
</protein>
<dbReference type="GO" id="GO:0008168">
    <property type="term" value="F:methyltransferase activity"/>
    <property type="evidence" value="ECO:0007669"/>
    <property type="project" value="TreeGrafter"/>
</dbReference>
<dbReference type="EMBL" id="JAGHQM010000258">
    <property type="protein sequence ID" value="KAH0563070.1"/>
    <property type="molecule type" value="Genomic_DNA"/>
</dbReference>
<accession>A0A9P8LFD1</accession>